<dbReference type="RefSeq" id="WP_131977461.1">
    <property type="nucleotide sequence ID" value="NZ_SLYB01000017.1"/>
</dbReference>
<organism evidence="9 10">
    <name type="scientific">Cricetibacter osteomyelitidis</name>
    <dbReference type="NCBI Taxonomy" id="1521931"/>
    <lineage>
        <taxon>Bacteria</taxon>
        <taxon>Pseudomonadati</taxon>
        <taxon>Pseudomonadota</taxon>
        <taxon>Gammaproteobacteria</taxon>
        <taxon>Pasteurellales</taxon>
        <taxon>Pasteurellaceae</taxon>
        <taxon>Cricetibacter</taxon>
    </lineage>
</organism>
<name>A0A4R2SW40_9PAST</name>
<evidence type="ECO:0000256" key="4">
    <source>
        <dbReference type="ARBA" id="ARBA00022519"/>
    </source>
</evidence>
<comment type="similarity">
    <text evidence="2">Belongs to the PqiA family.</text>
</comment>
<dbReference type="PANTHER" id="PTHR30462:SF1">
    <property type="entry name" value="INTERMEMBRANE TRANSPORT PROTEIN YEBS"/>
    <property type="match status" value="1"/>
</dbReference>
<dbReference type="InterPro" id="IPR007498">
    <property type="entry name" value="PqiA-like"/>
</dbReference>
<proteinExistence type="inferred from homology"/>
<evidence type="ECO:0000256" key="1">
    <source>
        <dbReference type="ARBA" id="ARBA00004429"/>
    </source>
</evidence>
<keyword evidence="3" id="KW-1003">Cell membrane</keyword>
<feature type="transmembrane region" description="Helical" evidence="8">
    <location>
        <begin position="303"/>
        <end position="333"/>
    </location>
</feature>
<evidence type="ECO:0000256" key="2">
    <source>
        <dbReference type="ARBA" id="ARBA00007555"/>
    </source>
</evidence>
<evidence type="ECO:0000256" key="3">
    <source>
        <dbReference type="ARBA" id="ARBA00022475"/>
    </source>
</evidence>
<keyword evidence="6 8" id="KW-1133">Transmembrane helix</keyword>
<dbReference type="InterPro" id="IPR051800">
    <property type="entry name" value="PqiA-PqiB_transport"/>
</dbReference>
<dbReference type="EMBL" id="SLYB01000017">
    <property type="protein sequence ID" value="TCP93535.1"/>
    <property type="molecule type" value="Genomic_DNA"/>
</dbReference>
<keyword evidence="5 8" id="KW-0812">Transmembrane</keyword>
<dbReference type="AlphaFoldDB" id="A0A4R2SW40"/>
<dbReference type="NCBIfam" id="TIGR00155">
    <property type="entry name" value="pqiA_fam"/>
    <property type="match status" value="1"/>
</dbReference>
<sequence length="420" mass="48083">MSAENLALKNVKQIIRCNDCNAVVSVPYLSPTQNAICPRCHYNLRSGNRWTLRRCNIIAVAILFLIPFALWSPLIDIDLLGEHIGASVWLGIWKMATAGYEYTAFLVFICAIFTPIFFVLLVVILRILQVFKRRSRLVLTTLSYIKPWVMFDVYFLSLCVAAFKVRSYAPLELNINLIAFISTTILMTLLFIKLNLRALWEEFYPELNPLEKVGENAPHFCTNCEYTFSTPTHNRKHQDICPRCHDRINLDDNVRLQKTWATLIAGMIMLIPANVLPISYTSLAGAVSGDTLMSGVITFMEMGSYFIAFVVFTASIFVPFSKVIIMLYLLICIQFNLHKSIHFQMKLLHIVHFIGRWSMLDLFVLALMMTLVSRGQIINFSVGPAALYFGSAVFLTMLSTSYFDSRLLWKIYDKRNKQTK</sequence>
<dbReference type="OrthoDB" id="9800207at2"/>
<feature type="transmembrane region" description="Helical" evidence="8">
    <location>
        <begin position="175"/>
        <end position="192"/>
    </location>
</feature>
<keyword evidence="7 8" id="KW-0472">Membrane</keyword>
<reference evidence="9 10" key="1">
    <citation type="submission" date="2019-03" db="EMBL/GenBank/DDBJ databases">
        <title>Genomic Encyclopedia of Type Strains, Phase IV (KMG-IV): sequencing the most valuable type-strain genomes for metagenomic binning, comparative biology and taxonomic classification.</title>
        <authorList>
            <person name="Goeker M."/>
        </authorList>
    </citation>
    <scope>NUCLEOTIDE SEQUENCE [LARGE SCALE GENOMIC DNA]</scope>
    <source>
        <strain evidence="9 10">DSM 28404</strain>
    </source>
</reference>
<evidence type="ECO:0000256" key="7">
    <source>
        <dbReference type="ARBA" id="ARBA00023136"/>
    </source>
</evidence>
<feature type="transmembrane region" description="Helical" evidence="8">
    <location>
        <begin position="55"/>
        <end position="74"/>
    </location>
</feature>
<protein>
    <submittedName>
        <fullName evidence="9">Paraquat-inducible protein A</fullName>
    </submittedName>
</protein>
<evidence type="ECO:0000313" key="9">
    <source>
        <dbReference type="EMBL" id="TCP93535.1"/>
    </source>
</evidence>
<evidence type="ECO:0000313" key="10">
    <source>
        <dbReference type="Proteomes" id="UP000295763"/>
    </source>
</evidence>
<evidence type="ECO:0000256" key="8">
    <source>
        <dbReference type="SAM" id="Phobius"/>
    </source>
</evidence>
<comment type="caution">
    <text evidence="9">The sequence shown here is derived from an EMBL/GenBank/DDBJ whole genome shotgun (WGS) entry which is preliminary data.</text>
</comment>
<feature type="transmembrane region" description="Helical" evidence="8">
    <location>
        <begin position="137"/>
        <end position="163"/>
    </location>
</feature>
<feature type="transmembrane region" description="Helical" evidence="8">
    <location>
        <begin position="385"/>
        <end position="405"/>
    </location>
</feature>
<keyword evidence="10" id="KW-1185">Reference proteome</keyword>
<feature type="transmembrane region" description="Helical" evidence="8">
    <location>
        <begin position="102"/>
        <end position="125"/>
    </location>
</feature>
<evidence type="ECO:0000256" key="6">
    <source>
        <dbReference type="ARBA" id="ARBA00022989"/>
    </source>
</evidence>
<dbReference type="Pfam" id="PF04403">
    <property type="entry name" value="PqiA"/>
    <property type="match status" value="2"/>
</dbReference>
<dbReference type="PANTHER" id="PTHR30462">
    <property type="entry name" value="INTERMEMBRANE TRANSPORT PROTEIN PQIB-RELATED"/>
    <property type="match status" value="1"/>
</dbReference>
<gene>
    <name evidence="9" type="ORF">EDC44_11736</name>
</gene>
<keyword evidence="4" id="KW-0997">Cell inner membrane</keyword>
<accession>A0A4R2SW40</accession>
<dbReference type="GO" id="GO:0005886">
    <property type="term" value="C:plasma membrane"/>
    <property type="evidence" value="ECO:0007669"/>
    <property type="project" value="UniProtKB-SubCell"/>
</dbReference>
<evidence type="ECO:0000256" key="5">
    <source>
        <dbReference type="ARBA" id="ARBA00022692"/>
    </source>
</evidence>
<dbReference type="Proteomes" id="UP000295763">
    <property type="component" value="Unassembled WGS sequence"/>
</dbReference>
<feature type="transmembrane region" description="Helical" evidence="8">
    <location>
        <begin position="260"/>
        <end position="283"/>
    </location>
</feature>
<dbReference type="InterPro" id="IPR005219">
    <property type="entry name" value="PqiA-like_proteobact"/>
</dbReference>
<feature type="transmembrane region" description="Helical" evidence="8">
    <location>
        <begin position="354"/>
        <end position="373"/>
    </location>
</feature>
<comment type="subcellular location">
    <subcellularLocation>
        <location evidence="1">Cell inner membrane</location>
        <topology evidence="1">Multi-pass membrane protein</topology>
    </subcellularLocation>
</comment>